<organism evidence="2 3">
    <name type="scientific">Saxophila tyrrhenica</name>
    <dbReference type="NCBI Taxonomy" id="1690608"/>
    <lineage>
        <taxon>Eukaryota</taxon>
        <taxon>Fungi</taxon>
        <taxon>Dikarya</taxon>
        <taxon>Ascomycota</taxon>
        <taxon>Pezizomycotina</taxon>
        <taxon>Dothideomycetes</taxon>
        <taxon>Dothideomycetidae</taxon>
        <taxon>Mycosphaerellales</taxon>
        <taxon>Extremaceae</taxon>
        <taxon>Saxophila</taxon>
    </lineage>
</organism>
<evidence type="ECO:0000313" key="2">
    <source>
        <dbReference type="EMBL" id="KAK5163466.1"/>
    </source>
</evidence>
<gene>
    <name evidence="2" type="ORF">LTR77_010648</name>
</gene>
<feature type="region of interest" description="Disordered" evidence="1">
    <location>
        <begin position="76"/>
        <end position="107"/>
    </location>
</feature>
<evidence type="ECO:0000256" key="1">
    <source>
        <dbReference type="SAM" id="MobiDB-lite"/>
    </source>
</evidence>
<sequence>MASLAPCMAVAAPIRSSCMVCERMRFSNKRYNIHKDHANLVTKGPSRGCVLCNHFFCPAHKSDNKAAQAMIDAGLDSCNSGSSSDSDCGSSPSTPEPHPDTTREGGQYSTFEGYVSAAAPKTADEKTRPSNGYDPVVFVPIADRIQPRDRTPTDPKTLRPFALLPDWRTRFPEPESSGEFEQKREPVGRWPNLRFSNSYGSRRELGLMYG</sequence>
<name>A0AAV9NYL5_9PEZI</name>
<dbReference type="EMBL" id="JAVRRT010000025">
    <property type="protein sequence ID" value="KAK5163466.1"/>
    <property type="molecule type" value="Genomic_DNA"/>
</dbReference>
<accession>A0AAV9NYL5</accession>
<feature type="compositionally biased region" description="Low complexity" evidence="1">
    <location>
        <begin position="76"/>
        <end position="93"/>
    </location>
</feature>
<comment type="caution">
    <text evidence="2">The sequence shown here is derived from an EMBL/GenBank/DDBJ whole genome shotgun (WGS) entry which is preliminary data.</text>
</comment>
<dbReference type="AlphaFoldDB" id="A0AAV9NYL5"/>
<evidence type="ECO:0000313" key="3">
    <source>
        <dbReference type="Proteomes" id="UP001337655"/>
    </source>
</evidence>
<dbReference type="Proteomes" id="UP001337655">
    <property type="component" value="Unassembled WGS sequence"/>
</dbReference>
<proteinExistence type="predicted"/>
<keyword evidence="3" id="KW-1185">Reference proteome</keyword>
<dbReference type="GeneID" id="89931973"/>
<protein>
    <submittedName>
        <fullName evidence="2">Uncharacterized protein</fullName>
    </submittedName>
</protein>
<dbReference type="RefSeq" id="XP_064653943.1">
    <property type="nucleotide sequence ID" value="XM_064807865.1"/>
</dbReference>
<reference evidence="2 3" key="1">
    <citation type="submission" date="2023-08" db="EMBL/GenBank/DDBJ databases">
        <title>Black Yeasts Isolated from many extreme environments.</title>
        <authorList>
            <person name="Coleine C."/>
            <person name="Stajich J.E."/>
            <person name="Selbmann L."/>
        </authorList>
    </citation>
    <scope>NUCLEOTIDE SEQUENCE [LARGE SCALE GENOMIC DNA]</scope>
    <source>
        <strain evidence="2 3">CCFEE 5935</strain>
    </source>
</reference>